<evidence type="ECO:0000313" key="2">
    <source>
        <dbReference type="EMBL" id="CAH2009497.1"/>
    </source>
</evidence>
<dbReference type="AlphaFoldDB" id="A0A9P0M5E3"/>
<evidence type="ECO:0000256" key="1">
    <source>
        <dbReference type="SAM" id="Phobius"/>
    </source>
</evidence>
<keyword evidence="3" id="KW-1185">Reference proteome</keyword>
<sequence>MASTLCLDDIYSKIFAIILFSIKVCLTYVSLQRTHTENLRTKGSSGGHSSRLFGLLISHRVLCGFESRPRRNFSLSYGCCDCP</sequence>
<keyword evidence="1" id="KW-0812">Transmembrane</keyword>
<proteinExistence type="predicted"/>
<gene>
    <name evidence="2" type="ORF">ACAOBT_LOCUS30900</name>
</gene>
<reference evidence="2" key="1">
    <citation type="submission" date="2022-03" db="EMBL/GenBank/DDBJ databases">
        <authorList>
            <person name="Sayadi A."/>
        </authorList>
    </citation>
    <scope>NUCLEOTIDE SEQUENCE</scope>
</reference>
<accession>A0A9P0M5E3</accession>
<evidence type="ECO:0000313" key="3">
    <source>
        <dbReference type="Proteomes" id="UP001152888"/>
    </source>
</evidence>
<protein>
    <submittedName>
        <fullName evidence="2">Uncharacterized protein</fullName>
    </submittedName>
</protein>
<dbReference type="EMBL" id="CAKOFQ010007884">
    <property type="protein sequence ID" value="CAH2009497.1"/>
    <property type="molecule type" value="Genomic_DNA"/>
</dbReference>
<comment type="caution">
    <text evidence="2">The sequence shown here is derived from an EMBL/GenBank/DDBJ whole genome shotgun (WGS) entry which is preliminary data.</text>
</comment>
<keyword evidence="1" id="KW-1133">Transmembrane helix</keyword>
<keyword evidence="1" id="KW-0472">Membrane</keyword>
<organism evidence="2 3">
    <name type="scientific">Acanthoscelides obtectus</name>
    <name type="common">Bean weevil</name>
    <name type="synonym">Bruchus obtectus</name>
    <dbReference type="NCBI Taxonomy" id="200917"/>
    <lineage>
        <taxon>Eukaryota</taxon>
        <taxon>Metazoa</taxon>
        <taxon>Ecdysozoa</taxon>
        <taxon>Arthropoda</taxon>
        <taxon>Hexapoda</taxon>
        <taxon>Insecta</taxon>
        <taxon>Pterygota</taxon>
        <taxon>Neoptera</taxon>
        <taxon>Endopterygota</taxon>
        <taxon>Coleoptera</taxon>
        <taxon>Polyphaga</taxon>
        <taxon>Cucujiformia</taxon>
        <taxon>Chrysomeloidea</taxon>
        <taxon>Chrysomelidae</taxon>
        <taxon>Bruchinae</taxon>
        <taxon>Bruchini</taxon>
        <taxon>Acanthoscelides</taxon>
    </lineage>
</organism>
<name>A0A9P0M5E3_ACAOB</name>
<dbReference type="Proteomes" id="UP001152888">
    <property type="component" value="Unassembled WGS sequence"/>
</dbReference>
<feature type="transmembrane region" description="Helical" evidence="1">
    <location>
        <begin position="12"/>
        <end position="31"/>
    </location>
</feature>